<feature type="compositionally biased region" description="Polar residues" evidence="1">
    <location>
        <begin position="1"/>
        <end position="13"/>
    </location>
</feature>
<gene>
    <name evidence="2" type="ORF">chiPu_0028957</name>
</gene>
<feature type="region of interest" description="Disordered" evidence="1">
    <location>
        <begin position="1"/>
        <end position="37"/>
    </location>
</feature>
<proteinExistence type="predicted"/>
<feature type="non-terminal residue" evidence="2">
    <location>
        <position position="37"/>
    </location>
</feature>
<dbReference type="EMBL" id="BEZZ01144650">
    <property type="protein sequence ID" value="GCC44986.1"/>
    <property type="molecule type" value="Genomic_DNA"/>
</dbReference>
<comment type="caution">
    <text evidence="2">The sequence shown here is derived from an EMBL/GenBank/DDBJ whole genome shotgun (WGS) entry which is preliminary data.</text>
</comment>
<name>A0A401TQT1_CHIPU</name>
<organism evidence="2 3">
    <name type="scientific">Chiloscyllium punctatum</name>
    <name type="common">Brownbanded bambooshark</name>
    <name type="synonym">Hemiscyllium punctatum</name>
    <dbReference type="NCBI Taxonomy" id="137246"/>
    <lineage>
        <taxon>Eukaryota</taxon>
        <taxon>Metazoa</taxon>
        <taxon>Chordata</taxon>
        <taxon>Craniata</taxon>
        <taxon>Vertebrata</taxon>
        <taxon>Chondrichthyes</taxon>
        <taxon>Elasmobranchii</taxon>
        <taxon>Galeomorphii</taxon>
        <taxon>Galeoidea</taxon>
        <taxon>Orectolobiformes</taxon>
        <taxon>Hemiscylliidae</taxon>
        <taxon>Chiloscyllium</taxon>
    </lineage>
</organism>
<reference evidence="2 3" key="1">
    <citation type="journal article" date="2018" name="Nat. Ecol. Evol.">
        <title>Shark genomes provide insights into elasmobranch evolution and the origin of vertebrates.</title>
        <authorList>
            <person name="Hara Y"/>
            <person name="Yamaguchi K"/>
            <person name="Onimaru K"/>
            <person name="Kadota M"/>
            <person name="Koyanagi M"/>
            <person name="Keeley SD"/>
            <person name="Tatsumi K"/>
            <person name="Tanaka K"/>
            <person name="Motone F"/>
            <person name="Kageyama Y"/>
            <person name="Nozu R"/>
            <person name="Adachi N"/>
            <person name="Nishimura O"/>
            <person name="Nakagawa R"/>
            <person name="Tanegashima C"/>
            <person name="Kiyatake I"/>
            <person name="Matsumoto R"/>
            <person name="Murakumo K"/>
            <person name="Nishida K"/>
            <person name="Terakita A"/>
            <person name="Kuratani S"/>
            <person name="Sato K"/>
            <person name="Hyodo S Kuraku.S."/>
        </authorList>
    </citation>
    <scope>NUCLEOTIDE SEQUENCE [LARGE SCALE GENOMIC DNA]</scope>
</reference>
<evidence type="ECO:0000256" key="1">
    <source>
        <dbReference type="SAM" id="MobiDB-lite"/>
    </source>
</evidence>
<protein>
    <submittedName>
        <fullName evidence="2">Uncharacterized protein</fullName>
    </submittedName>
</protein>
<dbReference type="AlphaFoldDB" id="A0A401TQT1"/>
<evidence type="ECO:0000313" key="2">
    <source>
        <dbReference type="EMBL" id="GCC44986.1"/>
    </source>
</evidence>
<sequence length="37" mass="3957">MKSGTLTSWTSRMALSLRKGRTRGQGARSPTPMGYGA</sequence>
<keyword evidence="3" id="KW-1185">Reference proteome</keyword>
<evidence type="ECO:0000313" key="3">
    <source>
        <dbReference type="Proteomes" id="UP000287033"/>
    </source>
</evidence>
<accession>A0A401TQT1</accession>
<dbReference type="Proteomes" id="UP000287033">
    <property type="component" value="Unassembled WGS sequence"/>
</dbReference>